<keyword evidence="3" id="KW-1185">Reference proteome</keyword>
<feature type="region of interest" description="Disordered" evidence="1">
    <location>
        <begin position="841"/>
        <end position="876"/>
    </location>
</feature>
<dbReference type="SUPFAM" id="SSF52540">
    <property type="entry name" value="P-loop containing nucleoside triphosphate hydrolases"/>
    <property type="match status" value="1"/>
</dbReference>
<feature type="domain" description="Schlafen AlbA-2" evidence="2">
    <location>
        <begin position="171"/>
        <end position="243"/>
    </location>
</feature>
<gene>
    <name evidence="4" type="primary">LOC101852919</name>
</gene>
<dbReference type="PANTHER" id="PTHR12155:SF30">
    <property type="entry name" value="PROTEIN SLFN14"/>
    <property type="match status" value="1"/>
</dbReference>
<proteinExistence type="predicted"/>
<evidence type="ECO:0000259" key="2">
    <source>
        <dbReference type="Pfam" id="PF04326"/>
    </source>
</evidence>
<evidence type="ECO:0000256" key="1">
    <source>
        <dbReference type="SAM" id="MobiDB-lite"/>
    </source>
</evidence>
<dbReference type="InterPro" id="IPR029684">
    <property type="entry name" value="Schlafen"/>
</dbReference>
<accession>A0ABM0JLM8</accession>
<dbReference type="Proteomes" id="UP000694888">
    <property type="component" value="Unplaced"/>
</dbReference>
<organism evidence="3 4">
    <name type="scientific">Aplysia californica</name>
    <name type="common">California sea hare</name>
    <dbReference type="NCBI Taxonomy" id="6500"/>
    <lineage>
        <taxon>Eukaryota</taxon>
        <taxon>Metazoa</taxon>
        <taxon>Spiralia</taxon>
        <taxon>Lophotrochozoa</taxon>
        <taxon>Mollusca</taxon>
        <taxon>Gastropoda</taxon>
        <taxon>Heterobranchia</taxon>
        <taxon>Euthyneura</taxon>
        <taxon>Tectipleura</taxon>
        <taxon>Aplysiida</taxon>
        <taxon>Aplysioidea</taxon>
        <taxon>Aplysiidae</taxon>
        <taxon>Aplysia</taxon>
    </lineage>
</organism>
<evidence type="ECO:0000313" key="3">
    <source>
        <dbReference type="Proteomes" id="UP000694888"/>
    </source>
</evidence>
<feature type="compositionally biased region" description="Low complexity" evidence="1">
    <location>
        <begin position="864"/>
        <end position="876"/>
    </location>
</feature>
<reference evidence="4" key="1">
    <citation type="submission" date="2025-08" db="UniProtKB">
        <authorList>
            <consortium name="RefSeq"/>
        </authorList>
    </citation>
    <scope>IDENTIFICATION</scope>
</reference>
<protein>
    <submittedName>
        <fullName evidence="4">Schlafen family member 13 isoform X1</fullName>
    </submittedName>
</protein>
<dbReference type="Gene3D" id="3.40.50.300">
    <property type="entry name" value="P-loop containing nucleotide triphosphate hydrolases"/>
    <property type="match status" value="1"/>
</dbReference>
<sequence>MITSANIREKSHSYGDIFVSCSVHISKGIHSKENNNVLESTCALLNSGGGILVMHNVEHNKKVQSKTLDAWWSGMESNLANILSGDDICNYLDFVGNFDDKYFYLFVKSAEHLCTVEYHCRLPTDTATHSVSYKSAAKICAKQGHESKLSDLPVIPTEYEFGVTEATLKQEGKQIQFKQLTSGRFAKRQSFPEKVGYYCSRYITAFANHEGGHIYFGIEDTTAAVMGEELTEEEETHTVSVVEKKMGSVIWSDPDCQPVRGVHWDIEFFPVFHCPDEERRRVIVVSVCKMPGGVFSNCPEAFVVSRSQDSNSNGDNKVRPRVEKLAFRDWKAEMLSKERDVKMLRSRFVKIPMKSPRSRLIYSLPHTLQASREKVIKLRTEFNLQPKNVLHSFSYAKVKDTVRRLVENFVGEPHLVVSLEAWGLELELPCKPEKVKAVLAVFSSLYGLHVVSVTSGALEEEGMWQFTKEVAVQLKQVLVHHGGCSTHLGFKVHVVDVDGHLMMEYFQSAIDIDIYPQTYKPSEVKMNDILNSLTVAIASYKPFSCKDDADYYFLLTCDQLELMWSHQFTRDLWVHGPPGSGKTIAALEMIRELRRRGCGCEQILYVAENPLLCSYVNSFDLCTVVSRRQLMSDGDRDRRYKNVLSVVVDEAQNFKDRDGDWYSFLDNLSKQNVKSPEDLKAGYFWLFMDYAQKVHKFNAGLPGLIGKHNFMLREISRNSKEIYEYATKFMEKPSCAVQDGVERNLVSDSPHLAHEYKSGQEVNVVPCKQATVIDMLKEVLQQYTQDGVSVSDMAVLVSKKKEVEEVRELVAKEDLGKSLNLVAPEESRMVCDEIGESSSCASSSMSVPMETSSEDGICESSLKDTSSNSTDNTNTNSAGITCTTNSMAKPQTSSQLSGKSPLLVTTVRDFSGLDKPVIIGLDPHTNQEHADFDKFLLNLVTRAKDSLVILTSSDALLNKLRKTK</sequence>
<dbReference type="InterPro" id="IPR027417">
    <property type="entry name" value="P-loop_NTPase"/>
</dbReference>
<dbReference type="InterPro" id="IPR038461">
    <property type="entry name" value="Schlafen_AlbA_2_dom_sf"/>
</dbReference>
<dbReference type="GeneID" id="101852919"/>
<dbReference type="PANTHER" id="PTHR12155">
    <property type="entry name" value="SCHLAFEN"/>
    <property type="match status" value="1"/>
</dbReference>
<evidence type="ECO:0000313" key="4">
    <source>
        <dbReference type="RefSeq" id="XP_005096594.1"/>
    </source>
</evidence>
<dbReference type="Gene3D" id="3.30.950.30">
    <property type="entry name" value="Schlafen, AAA domain"/>
    <property type="match status" value="1"/>
</dbReference>
<feature type="compositionally biased region" description="Low complexity" evidence="1">
    <location>
        <begin position="841"/>
        <end position="851"/>
    </location>
</feature>
<dbReference type="InterPro" id="IPR007421">
    <property type="entry name" value="Schlafen_AlbA_2_dom"/>
</dbReference>
<dbReference type="RefSeq" id="XP_005096594.1">
    <property type="nucleotide sequence ID" value="XM_005096537.3"/>
</dbReference>
<dbReference type="Pfam" id="PF04326">
    <property type="entry name" value="SLFN_AlbA_2"/>
    <property type="match status" value="1"/>
</dbReference>
<name>A0ABM0JLM8_APLCA</name>